<proteinExistence type="predicted"/>
<dbReference type="RefSeq" id="WP_339101848.1">
    <property type="nucleotide sequence ID" value="NZ_CP147247.1"/>
</dbReference>
<dbReference type="AlphaFoldDB" id="A0AAQ3XXM7"/>
<sequence length="127" mass="15144">MQDDYGTIAQDFLESLSQSDKTRLHNDLLALKAVHDMNQNMTYYTFKNIKRGVKKYSERRKRSFNYENSQHVTLTIHQIHEQHFFKNAYRIEVYIGTHECSYEIIERLLQAIQATPKTQVAYQEILI</sequence>
<reference evidence="1" key="2">
    <citation type="submission" date="2024-03" db="EMBL/GenBank/DDBJ databases">
        <title>The Genome Sequence of Enterococcus sp. DIV0242b.</title>
        <authorList>
            <consortium name="The Broad Institute Genomics Platform"/>
            <consortium name="The Broad Institute Microbial Omics Core"/>
            <consortium name="The Broad Institute Genomic Center for Infectious Diseases"/>
            <person name="Earl A."/>
            <person name="Manson A."/>
            <person name="Gilmore M."/>
            <person name="Schwartman J."/>
            <person name="Shea T."/>
            <person name="Abouelleil A."/>
            <person name="Cao P."/>
            <person name="Chapman S."/>
            <person name="Cusick C."/>
            <person name="Young S."/>
            <person name="Neafsey D."/>
            <person name="Nusbaum C."/>
            <person name="Birren B."/>
        </authorList>
    </citation>
    <scope>NUCLEOTIDE SEQUENCE</scope>
    <source>
        <strain evidence="1">9E7_DIV0242</strain>
    </source>
</reference>
<dbReference type="EMBL" id="CP147247">
    <property type="protein sequence ID" value="WYJ88319.1"/>
    <property type="molecule type" value="Genomic_DNA"/>
</dbReference>
<protein>
    <submittedName>
        <fullName evidence="1">Uncharacterized protein</fullName>
    </submittedName>
</protein>
<evidence type="ECO:0000313" key="2">
    <source>
        <dbReference type="Proteomes" id="UP000195141"/>
    </source>
</evidence>
<reference evidence="1" key="1">
    <citation type="submission" date="2017-05" db="EMBL/GenBank/DDBJ databases">
        <authorList>
            <consortium name="The Broad Institute Genomics Platform"/>
            <consortium name="The Broad Institute Genomic Center for Infectious Diseases"/>
            <person name="Earl A."/>
            <person name="Manson A."/>
            <person name="Schwartman J."/>
            <person name="Gilmore M."/>
            <person name="Abouelleil A."/>
            <person name="Cao P."/>
            <person name="Chapman S."/>
            <person name="Cusick C."/>
            <person name="Shea T."/>
            <person name="Young S."/>
            <person name="Neafsey D."/>
            <person name="Nusbaum C."/>
            <person name="Birren B."/>
        </authorList>
    </citation>
    <scope>NUCLEOTIDE SEQUENCE</scope>
    <source>
        <strain evidence="1">9E7_DIV0242</strain>
    </source>
</reference>
<organism evidence="1 2">
    <name type="scientific">Candidatus Enterococcus clewellii</name>
    <dbReference type="NCBI Taxonomy" id="1834193"/>
    <lineage>
        <taxon>Bacteria</taxon>
        <taxon>Bacillati</taxon>
        <taxon>Bacillota</taxon>
        <taxon>Bacilli</taxon>
        <taxon>Lactobacillales</taxon>
        <taxon>Enterococcaceae</taxon>
        <taxon>Enterococcus</taxon>
    </lineage>
</organism>
<evidence type="ECO:0000313" key="1">
    <source>
        <dbReference type="EMBL" id="WYJ88319.1"/>
    </source>
</evidence>
<gene>
    <name evidence="1" type="ORF">A5888_000038</name>
</gene>
<name>A0AAQ3XXM7_9ENTE</name>
<dbReference type="Proteomes" id="UP000195141">
    <property type="component" value="Chromosome"/>
</dbReference>
<accession>A0AAQ3XXM7</accession>
<keyword evidence="2" id="KW-1185">Reference proteome</keyword>